<feature type="transmembrane region" description="Helical" evidence="1">
    <location>
        <begin position="156"/>
        <end position="182"/>
    </location>
</feature>
<dbReference type="CDD" id="cd03385">
    <property type="entry name" value="PAP2_BcrC_like"/>
    <property type="match status" value="1"/>
</dbReference>
<organism evidence="3 4">
    <name type="scientific">Caballeronia mineralivorans PML1(12)</name>
    <dbReference type="NCBI Taxonomy" id="908627"/>
    <lineage>
        <taxon>Bacteria</taxon>
        <taxon>Pseudomonadati</taxon>
        <taxon>Pseudomonadota</taxon>
        <taxon>Betaproteobacteria</taxon>
        <taxon>Burkholderiales</taxon>
        <taxon>Burkholderiaceae</taxon>
        <taxon>Caballeronia</taxon>
    </lineage>
</organism>
<name>A0A0J1FRJ5_9BURK</name>
<sequence length="200" mass="21592">METLEGFNQALFLAINGTLATPAWLVGAAMLIADYAIYLIPLLLAAMWLCGSKAQRSLAIRACLVAMLGVGANQLIGLAWQHPRPFMIGLGHTFLPHTPDSSFPSDHATVFAGIALTLLLRDARWLGVLTLLAGVSVAWARVFLGVHFPLDMFGAAAVAGVAYALIAPIWHLAGSAVTRWLIVVYRKLLARPIDLGWLRR</sequence>
<keyword evidence="1" id="KW-1133">Transmembrane helix</keyword>
<dbReference type="GO" id="GO:0050380">
    <property type="term" value="F:undecaprenyl-diphosphatase activity"/>
    <property type="evidence" value="ECO:0007669"/>
    <property type="project" value="InterPro"/>
</dbReference>
<feature type="transmembrane region" description="Helical" evidence="1">
    <location>
        <begin position="23"/>
        <end position="46"/>
    </location>
</feature>
<comment type="caution">
    <text evidence="3">The sequence shown here is derived from an EMBL/GenBank/DDBJ whole genome shotgun (WGS) entry which is preliminary data.</text>
</comment>
<keyword evidence="1" id="KW-0472">Membrane</keyword>
<dbReference type="GO" id="GO:0005886">
    <property type="term" value="C:plasma membrane"/>
    <property type="evidence" value="ECO:0007669"/>
    <property type="project" value="InterPro"/>
</dbReference>
<keyword evidence="4" id="KW-1185">Reference proteome</keyword>
<dbReference type="AlphaFoldDB" id="A0A0J1FRJ5"/>
<feature type="transmembrane region" description="Helical" evidence="1">
    <location>
        <begin position="125"/>
        <end position="144"/>
    </location>
</feature>
<feature type="transmembrane region" description="Helical" evidence="1">
    <location>
        <begin position="58"/>
        <end position="81"/>
    </location>
</feature>
<dbReference type="Gene3D" id="1.20.144.10">
    <property type="entry name" value="Phosphatidic acid phosphatase type 2/haloperoxidase"/>
    <property type="match status" value="1"/>
</dbReference>
<dbReference type="InterPro" id="IPR033879">
    <property type="entry name" value="UPP_Pase"/>
</dbReference>
<feature type="domain" description="Phosphatidic acid phosphatase type 2/haloperoxidase" evidence="2">
    <location>
        <begin position="62"/>
        <end position="167"/>
    </location>
</feature>
<reference evidence="3 4" key="1">
    <citation type="journal article" date="2015" name="Genome Announc.">
        <title>Draft Genome Sequence of Burkholderia sp. Strain PML1(12), an Ectomycorrhizosphere-Inhabiting Bacterium with Effective Mineral-Weathering Ability.</title>
        <authorList>
            <person name="Uroz S."/>
            <person name="Oger P."/>
        </authorList>
    </citation>
    <scope>NUCLEOTIDE SEQUENCE [LARGE SCALE GENOMIC DNA]</scope>
    <source>
        <strain evidence="4">PML1(12)</strain>
    </source>
</reference>
<dbReference type="PANTHER" id="PTHR14969">
    <property type="entry name" value="SPHINGOSINE-1-PHOSPHATE PHOSPHOHYDROLASE"/>
    <property type="match status" value="1"/>
</dbReference>
<keyword evidence="1" id="KW-0812">Transmembrane</keyword>
<dbReference type="SMART" id="SM00014">
    <property type="entry name" value="acidPPc"/>
    <property type="match status" value="1"/>
</dbReference>
<dbReference type="EMBL" id="AEJF01000180">
    <property type="protein sequence ID" value="KLU22388.1"/>
    <property type="molecule type" value="Genomic_DNA"/>
</dbReference>
<dbReference type="InterPro" id="IPR036938">
    <property type="entry name" value="PAP2/HPO_sf"/>
</dbReference>
<protein>
    <submittedName>
        <fullName evidence="3">PA-phosphatase</fullName>
    </submittedName>
</protein>
<dbReference type="Pfam" id="PF01569">
    <property type="entry name" value="PAP2"/>
    <property type="match status" value="1"/>
</dbReference>
<evidence type="ECO:0000313" key="4">
    <source>
        <dbReference type="Proteomes" id="UP000035963"/>
    </source>
</evidence>
<dbReference type="InterPro" id="IPR000326">
    <property type="entry name" value="PAP2/HPO"/>
</dbReference>
<dbReference type="RefSeq" id="WP_047895986.1">
    <property type="nucleotide sequence ID" value="NZ_AEJF01000180.1"/>
</dbReference>
<evidence type="ECO:0000313" key="3">
    <source>
        <dbReference type="EMBL" id="KLU22388.1"/>
    </source>
</evidence>
<gene>
    <name evidence="3" type="ORF">EOS_30795</name>
</gene>
<evidence type="ECO:0000256" key="1">
    <source>
        <dbReference type="SAM" id="Phobius"/>
    </source>
</evidence>
<dbReference type="Proteomes" id="UP000035963">
    <property type="component" value="Unassembled WGS sequence"/>
</dbReference>
<dbReference type="OrthoDB" id="9801622at2"/>
<dbReference type="PANTHER" id="PTHR14969:SF13">
    <property type="entry name" value="AT30094P"/>
    <property type="match status" value="1"/>
</dbReference>
<accession>A0A0J1FRJ5</accession>
<evidence type="ECO:0000259" key="2">
    <source>
        <dbReference type="SMART" id="SM00014"/>
    </source>
</evidence>
<feature type="transmembrane region" description="Helical" evidence="1">
    <location>
        <begin position="101"/>
        <end position="120"/>
    </location>
</feature>
<dbReference type="SUPFAM" id="SSF48317">
    <property type="entry name" value="Acid phosphatase/Vanadium-dependent haloperoxidase"/>
    <property type="match status" value="1"/>
</dbReference>
<dbReference type="PATRIC" id="fig|908627.4.peg.6866"/>
<proteinExistence type="predicted"/>